<feature type="compositionally biased region" description="Low complexity" evidence="1">
    <location>
        <begin position="144"/>
        <end position="153"/>
    </location>
</feature>
<feature type="domain" description="DUF6895" evidence="2">
    <location>
        <begin position="762"/>
        <end position="846"/>
    </location>
</feature>
<feature type="region of interest" description="Disordered" evidence="1">
    <location>
        <begin position="879"/>
        <end position="934"/>
    </location>
</feature>
<dbReference type="EMBL" id="CP001576">
    <property type="protein sequence ID" value="ACO69986.1"/>
    <property type="molecule type" value="Genomic_DNA"/>
</dbReference>
<evidence type="ECO:0000256" key="1">
    <source>
        <dbReference type="SAM" id="MobiDB-lite"/>
    </source>
</evidence>
<dbReference type="KEGG" id="mis:MICPUN_61859"/>
<reference evidence="3 4" key="1">
    <citation type="journal article" date="2009" name="Science">
        <title>Green evolution and dynamic adaptations revealed by genomes of the marine picoeukaryotes Micromonas.</title>
        <authorList>
            <person name="Worden A.Z."/>
            <person name="Lee J.H."/>
            <person name="Mock T."/>
            <person name="Rouze P."/>
            <person name="Simmons M.P."/>
            <person name="Aerts A.L."/>
            <person name="Allen A.E."/>
            <person name="Cuvelier M.L."/>
            <person name="Derelle E."/>
            <person name="Everett M.V."/>
            <person name="Foulon E."/>
            <person name="Grimwood J."/>
            <person name="Gundlach H."/>
            <person name="Henrissat B."/>
            <person name="Napoli C."/>
            <person name="McDonald S.M."/>
            <person name="Parker M.S."/>
            <person name="Rombauts S."/>
            <person name="Salamov A."/>
            <person name="Von Dassow P."/>
            <person name="Badger J.H."/>
            <person name="Coutinho P.M."/>
            <person name="Demir E."/>
            <person name="Dubchak I."/>
            <person name="Gentemann C."/>
            <person name="Eikrem W."/>
            <person name="Gready J.E."/>
            <person name="John U."/>
            <person name="Lanier W."/>
            <person name="Lindquist E.A."/>
            <person name="Lucas S."/>
            <person name="Mayer K.F."/>
            <person name="Moreau H."/>
            <person name="Not F."/>
            <person name="Otillar R."/>
            <person name="Panaud O."/>
            <person name="Pangilinan J."/>
            <person name="Paulsen I."/>
            <person name="Piegu B."/>
            <person name="Poliakov A."/>
            <person name="Robbens S."/>
            <person name="Schmutz J."/>
            <person name="Toulza E."/>
            <person name="Wyss T."/>
            <person name="Zelensky A."/>
            <person name="Zhou K."/>
            <person name="Armbrust E.V."/>
            <person name="Bhattacharya D."/>
            <person name="Goodenough U.W."/>
            <person name="Van de Peer Y."/>
            <person name="Grigoriev I.V."/>
        </authorList>
    </citation>
    <scope>NUCLEOTIDE SEQUENCE [LARGE SCALE GENOMIC DNA]</scope>
    <source>
        <strain evidence="4">RCC299 / NOUM17</strain>
    </source>
</reference>
<feature type="compositionally biased region" description="Basic residues" evidence="1">
    <location>
        <begin position="887"/>
        <end position="899"/>
    </location>
</feature>
<feature type="region of interest" description="Disordered" evidence="1">
    <location>
        <begin position="102"/>
        <end position="175"/>
    </location>
</feature>
<dbReference type="Pfam" id="PF21836">
    <property type="entry name" value="DUF6895"/>
    <property type="match status" value="1"/>
</dbReference>
<dbReference type="SUPFAM" id="SSF48239">
    <property type="entry name" value="Terpenoid cyclases/Protein prenyltransferases"/>
    <property type="match status" value="1"/>
</dbReference>
<keyword evidence="4" id="KW-1185">Reference proteome</keyword>
<proteinExistence type="predicted"/>
<sequence>MATAVAASNDVMDEYDPDDDPLFGRLVSLRVDEPGHSWRDGIVAHVHTEVVDGIERATGVYMVVWGKFDRTEDVMRIPAKEREWSGKIDMVRMQMQGRLRILDTKIPGERDPEPRNADPEQPTSDQAQSEPEALHVRTPQQSHPTAVTAAPATSSERETPSEDQEYDPDDPRGMSVRLRGWIDELHTFQKNTKGDRLNTDLVKKTIGYFLDRHLQKAEGIIEEIDTRRWRLMEASSSAAARGGSVTMQRRRLQQLDAEAFEFLTEIASEAQKKFFQPLCRVNAMMLVDYLRQKYPGDRDVQPGHEAARREVDWTALGRDAGSIGRHLGQSEALARALGGTLAGEPSLAASPSLEDAEEQAVALSVRYARKHGVEPGEWSGGRRLMKAGNVRGMGRLSRPETVGKETDESTAEERLELLEREANARIGRLQRSLKDDGARDFKDCFFDPNSFAKSVEGMLDLATAVHSGNAGIVPEEDRSKWRESIVGRVGPADGPPNQENYQTQTFVVQFDLKTFRAWGGVDEEPDPNDAAEDDGRLVWMARDRDHYAALLDDDGDKAKAALAALCLNGDDAAVVTAVAFIYREAMSDETFFQKWASGVLGKFAGWCAAAQAGPVKEITERAARRVAREWLEIYGEVDPQWRSEDVNFVSEGLHAIRELGIECEDTRAALRQVAAKFPSDWYLRGVDSKKPSTYKSTEERENYEKMTTALIWSYFLHDAGIMDGRCIKGDTLEDIRRLCETDVDLREHMPLDDVRNAPDFDQLAYFVTHKVFNYSDWGRKRLDPVEWSVELDFLRDHIDHVRVKNGRGDVHLCGEFVCCLRTFGLYASNDEKVRQAVEWIAAAQNKRTGGWEIRDHDLQNSFHATICAVDALITPTMDGSAPLGKVNARKAGVRTSKRQREREEEEERRRRRARKEAPTIRLFPWEQPHPLEEE</sequence>
<dbReference type="InParanoid" id="C1FIF7"/>
<dbReference type="InterPro" id="IPR008930">
    <property type="entry name" value="Terpenoid_cyclase/PrenylTrfase"/>
</dbReference>
<name>C1FIF7_MICCC</name>
<organism evidence="3 4">
    <name type="scientific">Micromonas commoda (strain RCC299 / NOUM17 / CCMP2709)</name>
    <name type="common">Picoplanktonic green alga</name>
    <dbReference type="NCBI Taxonomy" id="296587"/>
    <lineage>
        <taxon>Eukaryota</taxon>
        <taxon>Viridiplantae</taxon>
        <taxon>Chlorophyta</taxon>
        <taxon>Mamiellophyceae</taxon>
        <taxon>Mamiellales</taxon>
        <taxon>Mamiellaceae</taxon>
        <taxon>Micromonas</taxon>
    </lineage>
</organism>
<feature type="compositionally biased region" description="Basic and acidic residues" evidence="1">
    <location>
        <begin position="102"/>
        <end position="118"/>
    </location>
</feature>
<dbReference type="RefSeq" id="XP_002508728.1">
    <property type="nucleotide sequence ID" value="XM_002508682.1"/>
</dbReference>
<evidence type="ECO:0000313" key="4">
    <source>
        <dbReference type="Proteomes" id="UP000002009"/>
    </source>
</evidence>
<dbReference type="OMA" id="YFVTHKV"/>
<gene>
    <name evidence="3" type="ORF">MICPUN_61859</name>
</gene>
<dbReference type="GeneID" id="8246735"/>
<protein>
    <recommendedName>
        <fullName evidence="2">DUF6895 domain-containing protein</fullName>
    </recommendedName>
</protein>
<evidence type="ECO:0000259" key="2">
    <source>
        <dbReference type="Pfam" id="PF21836"/>
    </source>
</evidence>
<dbReference type="InterPro" id="IPR054190">
    <property type="entry name" value="DUF6895"/>
</dbReference>
<dbReference type="AlphaFoldDB" id="C1FIF7"/>
<dbReference type="Proteomes" id="UP000002009">
    <property type="component" value="Chromosome 10"/>
</dbReference>
<dbReference type="OrthoDB" id="21513at2759"/>
<evidence type="ECO:0000313" key="3">
    <source>
        <dbReference type="EMBL" id="ACO69986.1"/>
    </source>
</evidence>
<accession>C1FIF7</accession>